<protein>
    <submittedName>
        <fullName evidence="1">Uncharacterized protein</fullName>
    </submittedName>
</protein>
<reference evidence="1" key="1">
    <citation type="submission" date="2006-05" db="EMBL/GenBank/DDBJ databases">
        <title>Annotation of the draft genome assembly of Desulfuromonas acetoxidans DSM 684.</title>
        <authorList>
            <consortium name="US DOE Joint Genome Institute (JGI-ORNL)"/>
            <person name="Larimer F."/>
            <person name="Land M."/>
            <person name="Hauser L."/>
        </authorList>
    </citation>
    <scope>NUCLEOTIDE SEQUENCE [LARGE SCALE GENOMIC DNA]</scope>
    <source>
        <strain evidence="1">DSM 684</strain>
    </source>
</reference>
<evidence type="ECO:0000313" key="1">
    <source>
        <dbReference type="EMBL" id="EAT16946.1"/>
    </source>
</evidence>
<comment type="caution">
    <text evidence="1">The sequence shown here is derived from an EMBL/GenBank/DDBJ whole genome shotgun (WGS) entry which is preliminary data.</text>
</comment>
<dbReference type="Proteomes" id="UP000005695">
    <property type="component" value="Unassembled WGS sequence"/>
</dbReference>
<accession>Q1K3M8</accession>
<proteinExistence type="predicted"/>
<dbReference type="EMBL" id="AAEW02000002">
    <property type="protein sequence ID" value="EAT16946.1"/>
    <property type="molecule type" value="Genomic_DNA"/>
</dbReference>
<dbReference type="OrthoDB" id="5405809at2"/>
<sequence length="99" mass="11543">MYNKADDEWDWDFYERASLIMGGGAYNYDSVDQNNLIDEYSDLSYEQYEITLGATYNFSDAFYTKISGTYDIFESDEMYVYGDEDGDSYTGYVAFGYSF</sequence>
<keyword evidence="2" id="KW-1185">Reference proteome</keyword>
<dbReference type="AlphaFoldDB" id="Q1K3M8"/>
<name>Q1K3M8_DESA6</name>
<gene>
    <name evidence="1" type="ORF">Dace_2812</name>
</gene>
<reference evidence="1" key="2">
    <citation type="submission" date="2006-05" db="EMBL/GenBank/DDBJ databases">
        <title>Sequencing of the draft genome and assembly of Desulfuromonas acetoxidans DSM 684.</title>
        <authorList>
            <consortium name="US DOE Joint Genome Institute (JGI-PGF)"/>
            <person name="Copeland A."/>
            <person name="Lucas S."/>
            <person name="Lapidus A."/>
            <person name="Barry K."/>
            <person name="Detter J.C."/>
            <person name="Glavina del Rio T."/>
            <person name="Hammon N."/>
            <person name="Israni S."/>
            <person name="Dalin E."/>
            <person name="Tice H."/>
            <person name="Bruce D."/>
            <person name="Pitluck S."/>
            <person name="Richardson P."/>
        </authorList>
    </citation>
    <scope>NUCLEOTIDE SEQUENCE [LARGE SCALE GENOMIC DNA]</scope>
    <source>
        <strain evidence="1">DSM 684</strain>
    </source>
</reference>
<organism evidence="1 2">
    <name type="scientific">Desulfuromonas acetoxidans (strain DSM 684 / 11070)</name>
    <dbReference type="NCBI Taxonomy" id="281689"/>
    <lineage>
        <taxon>Bacteria</taxon>
        <taxon>Pseudomonadati</taxon>
        <taxon>Thermodesulfobacteriota</taxon>
        <taxon>Desulfuromonadia</taxon>
        <taxon>Desulfuromonadales</taxon>
        <taxon>Desulfuromonadaceae</taxon>
        <taxon>Desulfuromonas</taxon>
    </lineage>
</organism>
<evidence type="ECO:0000313" key="2">
    <source>
        <dbReference type="Proteomes" id="UP000005695"/>
    </source>
</evidence>